<feature type="region of interest" description="Disordered" evidence="20">
    <location>
        <begin position="1043"/>
        <end position="1072"/>
    </location>
</feature>
<feature type="domain" description="HPt" evidence="23">
    <location>
        <begin position="951"/>
        <end position="1053"/>
    </location>
</feature>
<dbReference type="SMART" id="SM00062">
    <property type="entry name" value="PBPb"/>
    <property type="match status" value="2"/>
</dbReference>
<dbReference type="AlphaFoldDB" id="A0A158ED03"/>
<keyword evidence="13" id="KW-0902">Two-component regulatory system</keyword>
<dbReference type="InterPro" id="IPR001638">
    <property type="entry name" value="Solute-binding_3/MltF_N"/>
</dbReference>
<keyword evidence="14" id="KW-0843">Virulence</keyword>
<evidence type="ECO:0000259" key="23">
    <source>
        <dbReference type="PROSITE" id="PS50894"/>
    </source>
</evidence>
<dbReference type="InterPro" id="IPR011006">
    <property type="entry name" value="CheY-like_superfamily"/>
</dbReference>
<keyword evidence="6 19" id="KW-0597">Phosphoprotein</keyword>
<dbReference type="Pfam" id="PF01627">
    <property type="entry name" value="Hpt"/>
    <property type="match status" value="1"/>
</dbReference>
<dbReference type="SMART" id="SM00388">
    <property type="entry name" value="HisKA"/>
    <property type="match status" value="1"/>
</dbReference>
<evidence type="ECO:0000256" key="2">
    <source>
        <dbReference type="ARBA" id="ARBA00004429"/>
    </source>
</evidence>
<keyword evidence="15" id="KW-0472">Membrane</keyword>
<evidence type="ECO:0000256" key="15">
    <source>
        <dbReference type="ARBA" id="ARBA00023136"/>
    </source>
</evidence>
<evidence type="ECO:0000313" key="24">
    <source>
        <dbReference type="EMBL" id="SAL03767.1"/>
    </source>
</evidence>
<feature type="domain" description="Response regulatory" evidence="22">
    <location>
        <begin position="791"/>
        <end position="920"/>
    </location>
</feature>
<dbReference type="PANTHER" id="PTHR43047:SF72">
    <property type="entry name" value="OSMOSENSING HISTIDINE PROTEIN KINASE SLN1"/>
    <property type="match status" value="1"/>
</dbReference>
<evidence type="ECO:0000256" key="7">
    <source>
        <dbReference type="ARBA" id="ARBA00022679"/>
    </source>
</evidence>
<dbReference type="InterPro" id="IPR036097">
    <property type="entry name" value="HisK_dim/P_sf"/>
</dbReference>
<dbReference type="CDD" id="cd16922">
    <property type="entry name" value="HATPase_EvgS-ArcB-TorS-like"/>
    <property type="match status" value="1"/>
</dbReference>
<evidence type="ECO:0000256" key="6">
    <source>
        <dbReference type="ARBA" id="ARBA00022553"/>
    </source>
</evidence>
<dbReference type="GO" id="GO:0005886">
    <property type="term" value="C:plasma membrane"/>
    <property type="evidence" value="ECO:0007669"/>
    <property type="project" value="UniProtKB-SubCell"/>
</dbReference>
<evidence type="ECO:0000256" key="11">
    <source>
        <dbReference type="ARBA" id="ARBA00022840"/>
    </source>
</evidence>
<organism evidence="24 25">
    <name type="scientific">Caballeronia fortuita</name>
    <dbReference type="NCBI Taxonomy" id="1777138"/>
    <lineage>
        <taxon>Bacteria</taxon>
        <taxon>Pseudomonadati</taxon>
        <taxon>Pseudomonadota</taxon>
        <taxon>Betaproteobacteria</taxon>
        <taxon>Burkholderiales</taxon>
        <taxon>Burkholderiaceae</taxon>
        <taxon>Caballeronia</taxon>
    </lineage>
</organism>
<dbReference type="PRINTS" id="PR00344">
    <property type="entry name" value="BCTRLSENSOR"/>
</dbReference>
<dbReference type="InterPro" id="IPR036641">
    <property type="entry name" value="HPT_dom_sf"/>
</dbReference>
<comment type="subcellular location">
    <subcellularLocation>
        <location evidence="2">Cell inner membrane</location>
        <topology evidence="2">Multi-pass membrane protein</topology>
    </subcellularLocation>
</comment>
<keyword evidence="4" id="KW-1003">Cell membrane</keyword>
<dbReference type="GO" id="GO:0009927">
    <property type="term" value="F:histidine phosphotransfer kinase activity"/>
    <property type="evidence" value="ECO:0007669"/>
    <property type="project" value="TreeGrafter"/>
</dbReference>
<evidence type="ECO:0000256" key="1">
    <source>
        <dbReference type="ARBA" id="ARBA00000085"/>
    </source>
</evidence>
<evidence type="ECO:0000256" key="20">
    <source>
        <dbReference type="SAM" id="MobiDB-lite"/>
    </source>
</evidence>
<dbReference type="Pfam" id="PF00072">
    <property type="entry name" value="Response_reg"/>
    <property type="match status" value="1"/>
</dbReference>
<keyword evidence="9" id="KW-0732">Signal</keyword>
<evidence type="ECO:0000256" key="3">
    <source>
        <dbReference type="ARBA" id="ARBA00012438"/>
    </source>
</evidence>
<sequence>MLCAGAAQARGRIVIGSAPGIAPPLDMAYPRAAAPRGISVDYANAVAEVLDLDVQWRLYPDRAALVTALVHGEIDMATGADGEDRSVALVYSRPYLPIRQVFVEPFAKRPPTHQLAYVDTQASPARLQAAYPSMSPVAYPDMLGALLAVALGDADAYVGDMTAAAYTIAHFELPNLTITGFAPSDEGGYRFAFAAGRNGPALRERVDDALAALRPGFVLIEHARWNPGASTITLEKRIELSPEERAWMSAHPAVTYSMLAQAAPLTFRDQHGNAAGSLVDVLDAIARVTGLRFEARARTSVAQLAADLKSGASAIVPFSRGAQAALPGGEATVPTGETILAIVTATGRPSLRDAAALAGKRVAIPSDSLLASFIRAEAPGARIVEMRPFDGALRAVANGDADATVIDLPVANYVVGNPFRNTLTISGVLSTKPIPHGLIVAANEPVLLGIVNRAIASLPPPELETIRARWKLSEHPEMLWERRRPQVELGALLGIALVLVLAGWALTLRVQIVRRIAAEKAMRAAKEEAETANRAKSTFLATMSHEIRTPMNAVLGLLEMELRAPGERAATERALSTAHRAARDLLGMIDDLLDVAKIEAERLVLAPAPLEIEAWIAGVAAIYEPAARAKGIALLVKRVSGDGPAWILADGQRLRQIVGNLLSNAIKFTDRGAVTLEYDLAPPLDGKRAVTLAVSDTGIGIAPAKQALLFTPFVQTHDGRARSVGGTGLGLTISKRLVTMMGGVIELSSEPGRGTRFTVRLTLPEADVAAGPVDVPAAHAGLPAKSLAGLRVLVVDDHPANRIVLEGQIRLLGGVARLAVDGRQALSRWRADPHAFDVILTDCSMPEMSGEELARTIRDDEAKDASNASNVSKPRAVPIIGLTANAQPEAAMRAVESGMTACLVKPLGLDALREALLAATRDGRVSTTSPAVSLPHDSGDPVFDAALLAGFGDQAGALVDTLTSANTADLADARAAFADSDHALLRDIAHRMKGAAAVVGAAPFMRACVALQHDCELAVDEDRNGEDDARIAASFAQFVAAARRSMPRSPGAPRARRQHRTHRRNAVPEPRATHSRAACLSCVLIEPPIISKTSGVRGRDGWRKEA</sequence>
<dbReference type="InterPro" id="IPR003594">
    <property type="entry name" value="HATPase_dom"/>
</dbReference>
<protein>
    <recommendedName>
        <fullName evidence="17">Virulence sensor protein BvgS</fullName>
        <ecNumber evidence="3">2.7.13.3</ecNumber>
    </recommendedName>
</protein>
<evidence type="ECO:0000256" key="8">
    <source>
        <dbReference type="ARBA" id="ARBA00022692"/>
    </source>
</evidence>
<evidence type="ECO:0000256" key="14">
    <source>
        <dbReference type="ARBA" id="ARBA00023026"/>
    </source>
</evidence>
<dbReference type="PROSITE" id="PS50894">
    <property type="entry name" value="HPT"/>
    <property type="match status" value="1"/>
</dbReference>
<dbReference type="InterPro" id="IPR005467">
    <property type="entry name" value="His_kinase_dom"/>
</dbReference>
<dbReference type="Gene3D" id="3.40.50.2300">
    <property type="match status" value="1"/>
</dbReference>
<reference evidence="24" key="1">
    <citation type="submission" date="2016-01" db="EMBL/GenBank/DDBJ databases">
        <authorList>
            <person name="Peeters C."/>
        </authorList>
    </citation>
    <scope>NUCLEOTIDE SEQUENCE</scope>
    <source>
        <strain evidence="24">LMG 29320</strain>
    </source>
</reference>
<dbReference type="CDD" id="cd00082">
    <property type="entry name" value="HisKA"/>
    <property type="match status" value="1"/>
</dbReference>
<evidence type="ECO:0000259" key="22">
    <source>
        <dbReference type="PROSITE" id="PS50110"/>
    </source>
</evidence>
<keyword evidence="11" id="KW-0067">ATP-binding</keyword>
<dbReference type="Gene3D" id="1.10.287.130">
    <property type="match status" value="1"/>
</dbReference>
<dbReference type="SMART" id="SM00448">
    <property type="entry name" value="REC"/>
    <property type="match status" value="1"/>
</dbReference>
<dbReference type="Pfam" id="PF00497">
    <property type="entry name" value="SBP_bac_3"/>
    <property type="match status" value="1"/>
</dbReference>
<keyword evidence="25" id="KW-1185">Reference proteome</keyword>
<dbReference type="PANTHER" id="PTHR43047">
    <property type="entry name" value="TWO-COMPONENT HISTIDINE PROTEIN KINASE"/>
    <property type="match status" value="1"/>
</dbReference>
<evidence type="ECO:0000256" key="5">
    <source>
        <dbReference type="ARBA" id="ARBA00022519"/>
    </source>
</evidence>
<keyword evidence="7" id="KW-0808">Transferase</keyword>
<dbReference type="PROSITE" id="PS50110">
    <property type="entry name" value="RESPONSE_REGULATORY"/>
    <property type="match status" value="1"/>
</dbReference>
<dbReference type="InterPro" id="IPR036890">
    <property type="entry name" value="HATPase_C_sf"/>
</dbReference>
<evidence type="ECO:0000259" key="21">
    <source>
        <dbReference type="PROSITE" id="PS50109"/>
    </source>
</evidence>
<dbReference type="Gene3D" id="3.30.565.10">
    <property type="entry name" value="Histidine kinase-like ATPase, C-terminal domain"/>
    <property type="match status" value="1"/>
</dbReference>
<dbReference type="SUPFAM" id="SSF53850">
    <property type="entry name" value="Periplasmic binding protein-like II"/>
    <property type="match status" value="2"/>
</dbReference>
<gene>
    <name evidence="24" type="ORF">AWB77_06865</name>
</gene>
<keyword evidence="10 24" id="KW-0418">Kinase</keyword>
<dbReference type="InterPro" id="IPR001789">
    <property type="entry name" value="Sig_transdc_resp-reg_receiver"/>
</dbReference>
<dbReference type="Gene3D" id="1.20.120.160">
    <property type="entry name" value="HPT domain"/>
    <property type="match status" value="1"/>
</dbReference>
<keyword evidence="8" id="KW-0812">Transmembrane</keyword>
<dbReference type="Pfam" id="PF00512">
    <property type="entry name" value="HisKA"/>
    <property type="match status" value="1"/>
</dbReference>
<feature type="compositionally biased region" description="Basic residues" evidence="20">
    <location>
        <begin position="1054"/>
        <end position="1065"/>
    </location>
</feature>
<evidence type="ECO:0000313" key="25">
    <source>
        <dbReference type="Proteomes" id="UP000054903"/>
    </source>
</evidence>
<dbReference type="EMBL" id="FCNX02000036">
    <property type="protein sequence ID" value="SAL03767.1"/>
    <property type="molecule type" value="Genomic_DNA"/>
</dbReference>
<evidence type="ECO:0000256" key="13">
    <source>
        <dbReference type="ARBA" id="ARBA00023012"/>
    </source>
</evidence>
<feature type="modified residue" description="Phosphohistidine" evidence="18">
    <location>
        <position position="990"/>
    </location>
</feature>
<dbReference type="Gene3D" id="3.40.190.10">
    <property type="entry name" value="Periplasmic binding protein-like II"/>
    <property type="match status" value="4"/>
</dbReference>
<dbReference type="SUPFAM" id="SSF52172">
    <property type="entry name" value="CheY-like"/>
    <property type="match status" value="1"/>
</dbReference>
<dbReference type="Pfam" id="PF02518">
    <property type="entry name" value="HATPase_c"/>
    <property type="match status" value="1"/>
</dbReference>
<keyword evidence="5" id="KW-0997">Cell inner membrane</keyword>
<evidence type="ECO:0000256" key="19">
    <source>
        <dbReference type="PROSITE-ProRule" id="PRU00169"/>
    </source>
</evidence>
<comment type="function">
    <text evidence="16">Member of the two-component regulatory system BvgS/BvgA. Phosphorylates BvgA via a four-step phosphorelay in response to environmental signals.</text>
</comment>
<feature type="modified residue" description="4-aspartylphosphate" evidence="19">
    <location>
        <position position="842"/>
    </location>
</feature>
<evidence type="ECO:0000256" key="10">
    <source>
        <dbReference type="ARBA" id="ARBA00022777"/>
    </source>
</evidence>
<dbReference type="STRING" id="1777138.AWB77_06865"/>
<dbReference type="SUPFAM" id="SSF47384">
    <property type="entry name" value="Homodimeric domain of signal transducing histidine kinase"/>
    <property type="match status" value="1"/>
</dbReference>
<dbReference type="EC" id="2.7.13.3" evidence="3"/>
<dbReference type="InterPro" id="IPR003661">
    <property type="entry name" value="HisK_dim/P_dom"/>
</dbReference>
<evidence type="ECO:0000256" key="18">
    <source>
        <dbReference type="PROSITE-ProRule" id="PRU00110"/>
    </source>
</evidence>
<evidence type="ECO:0000256" key="16">
    <source>
        <dbReference type="ARBA" id="ARBA00058004"/>
    </source>
</evidence>
<dbReference type="SUPFAM" id="SSF47226">
    <property type="entry name" value="Histidine-containing phosphotransfer domain, HPT domain"/>
    <property type="match status" value="1"/>
</dbReference>
<evidence type="ECO:0000256" key="17">
    <source>
        <dbReference type="ARBA" id="ARBA00070152"/>
    </source>
</evidence>
<dbReference type="SMART" id="SM00387">
    <property type="entry name" value="HATPase_c"/>
    <property type="match status" value="1"/>
</dbReference>
<keyword evidence="12" id="KW-1133">Transmembrane helix</keyword>
<comment type="catalytic activity">
    <reaction evidence="1">
        <text>ATP + protein L-histidine = ADP + protein N-phospho-L-histidine.</text>
        <dbReference type="EC" id="2.7.13.3"/>
    </reaction>
</comment>
<evidence type="ECO:0000256" key="9">
    <source>
        <dbReference type="ARBA" id="ARBA00022729"/>
    </source>
</evidence>
<keyword evidence="11" id="KW-0547">Nucleotide-binding</keyword>
<dbReference type="PROSITE" id="PS50109">
    <property type="entry name" value="HIS_KIN"/>
    <property type="match status" value="1"/>
</dbReference>
<dbReference type="GO" id="GO:0000155">
    <property type="term" value="F:phosphorelay sensor kinase activity"/>
    <property type="evidence" value="ECO:0007669"/>
    <property type="project" value="InterPro"/>
</dbReference>
<dbReference type="Proteomes" id="UP000054903">
    <property type="component" value="Unassembled WGS sequence"/>
</dbReference>
<feature type="domain" description="Histidine kinase" evidence="21">
    <location>
        <begin position="542"/>
        <end position="765"/>
    </location>
</feature>
<dbReference type="CDD" id="cd17546">
    <property type="entry name" value="REC_hyHK_CKI1_RcsC-like"/>
    <property type="match status" value="1"/>
</dbReference>
<dbReference type="InterPro" id="IPR004358">
    <property type="entry name" value="Sig_transdc_His_kin-like_C"/>
</dbReference>
<dbReference type="FunFam" id="3.30.565.10:FF:000010">
    <property type="entry name" value="Sensor histidine kinase RcsC"/>
    <property type="match status" value="1"/>
</dbReference>
<evidence type="ECO:0000256" key="12">
    <source>
        <dbReference type="ARBA" id="ARBA00022989"/>
    </source>
</evidence>
<comment type="caution">
    <text evidence="24">The sequence shown here is derived from an EMBL/GenBank/DDBJ whole genome shotgun (WGS) entry which is preliminary data.</text>
</comment>
<dbReference type="InterPro" id="IPR008207">
    <property type="entry name" value="Sig_transdc_His_kin_Hpt_dom"/>
</dbReference>
<accession>A0A158ED03</accession>
<name>A0A158ED03_9BURK</name>
<evidence type="ECO:0000256" key="4">
    <source>
        <dbReference type="ARBA" id="ARBA00022475"/>
    </source>
</evidence>
<dbReference type="SUPFAM" id="SSF55874">
    <property type="entry name" value="ATPase domain of HSP90 chaperone/DNA topoisomerase II/histidine kinase"/>
    <property type="match status" value="1"/>
</dbReference>
<proteinExistence type="predicted"/>